<dbReference type="RefSeq" id="WP_058357207.1">
    <property type="nucleotide sequence ID" value="NZ_CABKVG010000010.1"/>
</dbReference>
<dbReference type="InterPro" id="IPR006528">
    <property type="entry name" value="Phage_head_morphogenesis_dom"/>
</dbReference>
<name>A0ABY4E2G5_9NEIS</name>
<dbReference type="NCBIfam" id="TIGR01641">
    <property type="entry name" value="phageSPP1_gp7"/>
    <property type="match status" value="1"/>
</dbReference>
<feature type="domain" description="Phage head morphogenesis" evidence="1">
    <location>
        <begin position="156"/>
        <end position="265"/>
    </location>
</feature>
<dbReference type="EMBL" id="CP091511">
    <property type="protein sequence ID" value="UOO89518.1"/>
    <property type="molecule type" value="Genomic_DNA"/>
</dbReference>
<accession>A0ABY4E2G5</accession>
<keyword evidence="3" id="KW-1185">Reference proteome</keyword>
<evidence type="ECO:0000259" key="1">
    <source>
        <dbReference type="Pfam" id="PF04233"/>
    </source>
</evidence>
<proteinExistence type="predicted"/>
<evidence type="ECO:0000313" key="2">
    <source>
        <dbReference type="EMBL" id="UOO89518.1"/>
    </source>
</evidence>
<gene>
    <name evidence="2" type="ORF">LVJ82_00620</name>
</gene>
<sequence length="356" mass="39723">MTNLDKLIQALAQHSAYSTRASTHAVNELLKLFNAQTNSMLDKLLILLLELSDAERTALMAGKYTTPPLREIQSLINEWQSDVGQSIAEKFDEQIHAFAAQEAQYVTKLMQASGANVGAVTGAAVVKAAKSKPVMGGRLIDEMLSSIDETSRNILLNTTRQGIADGMTNQQIIQRLRGTKAADYIDGLLNAPRQSLDRDVRTIRNHIGNTAYAETYKKAGVEWIQFVATLDGRTSKTCASLDGKRYRTSESHPTPPMHPNCRSVTVPIFDEDEKLDGRRPENGDKRGTVSANETYATWFSKQSDAFQQEWLGASRYKLYKDGKYTIDRFVDPQTGKQYSLAELQEKDEQTFKDIFG</sequence>
<dbReference type="Proteomes" id="UP000832011">
    <property type="component" value="Chromosome"/>
</dbReference>
<organism evidence="2 3">
    <name type="scientific">Vitreoscilla massiliensis</name>
    <dbReference type="NCBI Taxonomy" id="1689272"/>
    <lineage>
        <taxon>Bacteria</taxon>
        <taxon>Pseudomonadati</taxon>
        <taxon>Pseudomonadota</taxon>
        <taxon>Betaproteobacteria</taxon>
        <taxon>Neisseriales</taxon>
        <taxon>Neisseriaceae</taxon>
        <taxon>Vitreoscilla</taxon>
    </lineage>
</organism>
<reference evidence="2 3" key="1">
    <citation type="journal article" date="2022" name="Res Sq">
        <title>Evolution of multicellular longitudinally dividing oral cavity symbionts (Neisseriaceae).</title>
        <authorList>
            <person name="Nyongesa S."/>
            <person name="Weber P."/>
            <person name="Bernet E."/>
            <person name="Pullido F."/>
            <person name="Nieckarz M."/>
            <person name="Delaby M."/>
            <person name="Nieves C."/>
            <person name="Viehboeck T."/>
            <person name="Krause N."/>
            <person name="Rivera-Millot A."/>
            <person name="Nakamura A."/>
            <person name="Vischer N."/>
            <person name="VanNieuwenhze M."/>
            <person name="Brun Y."/>
            <person name="Cava F."/>
            <person name="Bulgheresi S."/>
            <person name="Veyrier F."/>
        </authorList>
    </citation>
    <scope>NUCLEOTIDE SEQUENCE [LARGE SCALE GENOMIC DNA]</scope>
    <source>
        <strain evidence="2 3">SN4</strain>
    </source>
</reference>
<protein>
    <submittedName>
        <fullName evidence="2">Minor capsid protein</fullName>
    </submittedName>
</protein>
<dbReference type="Pfam" id="PF04233">
    <property type="entry name" value="Phage_Mu_F"/>
    <property type="match status" value="1"/>
</dbReference>
<evidence type="ECO:0000313" key="3">
    <source>
        <dbReference type="Proteomes" id="UP000832011"/>
    </source>
</evidence>